<name>A0A0P0Z9S2_9HYPH</name>
<dbReference type="OrthoDB" id="9804023at2"/>
<dbReference type="SUPFAM" id="SSF54001">
    <property type="entry name" value="Cysteine proteinases"/>
    <property type="match status" value="1"/>
</dbReference>
<dbReference type="RefSeq" id="WP_007065889.1">
    <property type="nucleotide sequence ID" value="NZ_BBWO01000005.1"/>
</dbReference>
<dbReference type="AlphaFoldDB" id="A0A0P0Z9S2"/>
<dbReference type="PANTHER" id="PTHR33490:SF7">
    <property type="entry name" value="BLR2979 PROTEIN"/>
    <property type="match status" value="1"/>
</dbReference>
<feature type="domain" description="Transglutaminase-like" evidence="1">
    <location>
        <begin position="176"/>
        <end position="247"/>
    </location>
</feature>
<reference evidence="2" key="1">
    <citation type="journal article" date="2015" name="Proc. Natl. Acad. Sci. U.S.A.">
        <title>Bacterial clade with the ribosomal RNA operon on a small plasmid rather than the chromosome.</title>
        <authorList>
            <person name="Anda M."/>
            <person name="Ohtsubo Y."/>
            <person name="Okubo T."/>
            <person name="Sugawara M."/>
            <person name="Nagata Y."/>
            <person name="Tsuda M."/>
            <person name="Minamisawa K."/>
            <person name="Mitsui H."/>
        </authorList>
    </citation>
    <scope>NUCLEOTIDE SEQUENCE</scope>
    <source>
        <strain evidence="2">DSM 15513</strain>
    </source>
</reference>
<sequence length="294" mass="32412">MKYDITLKIDYQYAASVADARHALRVRPRLLPAQTPMSVEVMIEPRPEERRIETDFFGNEREAVAIWRTHHSFEVEMRARISVHREPLELEETEPLSEVVRRANAETRTNGASPVWYLGESRRIEPYRPLTSYIGDILGASEQPAAKVILDVTQAIKNDFAYKPGATDVGTSVPAAFDARIGVCQDFAHVMIAGLRANGIPAGYVSGFLRTDPPPGQPRLEGADAMHAWVTAWLGPETGWVDFDPTNGILASNDHIVVAIGRDYDDVTPISGVLMTTGPQETGHTVDVVPVEEG</sequence>
<evidence type="ECO:0000259" key="1">
    <source>
        <dbReference type="SMART" id="SM00460"/>
    </source>
</evidence>
<evidence type="ECO:0000313" key="2">
    <source>
        <dbReference type="EMBL" id="BAT31341.1"/>
    </source>
</evidence>
<dbReference type="InterPro" id="IPR002931">
    <property type="entry name" value="Transglutaminase-like"/>
</dbReference>
<organism evidence="2">
    <name type="scientific">Fulvimarina pelagi</name>
    <dbReference type="NCBI Taxonomy" id="217511"/>
    <lineage>
        <taxon>Bacteria</taxon>
        <taxon>Pseudomonadati</taxon>
        <taxon>Pseudomonadota</taxon>
        <taxon>Alphaproteobacteria</taxon>
        <taxon>Hyphomicrobiales</taxon>
        <taxon>Aurantimonadaceae</taxon>
        <taxon>Fulvimarina</taxon>
    </lineage>
</organism>
<dbReference type="SMART" id="SM00460">
    <property type="entry name" value="TGc"/>
    <property type="match status" value="1"/>
</dbReference>
<dbReference type="InterPro" id="IPR038765">
    <property type="entry name" value="Papain-like_cys_pep_sf"/>
</dbReference>
<proteinExistence type="predicted"/>
<dbReference type="Gene3D" id="3.10.620.30">
    <property type="match status" value="1"/>
</dbReference>
<accession>A0A0P0Z9S2</accession>
<dbReference type="Pfam" id="PF01841">
    <property type="entry name" value="Transglut_core"/>
    <property type="match status" value="1"/>
</dbReference>
<dbReference type="InterPro" id="IPR013589">
    <property type="entry name" value="Bac_transglu_N"/>
</dbReference>
<protein>
    <recommendedName>
        <fullName evidence="1">Transglutaminase-like domain-containing protein</fullName>
    </recommendedName>
</protein>
<dbReference type="EMBL" id="LC066397">
    <property type="protein sequence ID" value="BAT31341.1"/>
    <property type="molecule type" value="Genomic_DNA"/>
</dbReference>
<dbReference type="Pfam" id="PF08379">
    <property type="entry name" value="Bact_transglu_N"/>
    <property type="match status" value="1"/>
</dbReference>
<dbReference type="PANTHER" id="PTHR33490">
    <property type="entry name" value="BLR5614 PROTEIN-RELATED"/>
    <property type="match status" value="1"/>
</dbReference>